<dbReference type="InParanoid" id="A0A194X6R5"/>
<evidence type="ECO:0000256" key="1">
    <source>
        <dbReference type="SAM" id="MobiDB-lite"/>
    </source>
</evidence>
<name>A0A194X6R5_MOLSC</name>
<dbReference type="OrthoDB" id="5359669at2759"/>
<proteinExistence type="predicted"/>
<feature type="compositionally biased region" description="Polar residues" evidence="1">
    <location>
        <begin position="1"/>
        <end position="37"/>
    </location>
</feature>
<keyword evidence="3" id="KW-1185">Reference proteome</keyword>
<accession>A0A194X6R5</accession>
<dbReference type="Proteomes" id="UP000070700">
    <property type="component" value="Unassembled WGS sequence"/>
</dbReference>
<evidence type="ECO:0000313" key="3">
    <source>
        <dbReference type="Proteomes" id="UP000070700"/>
    </source>
</evidence>
<gene>
    <name evidence="2" type="ORF">LY89DRAFT_686232</name>
</gene>
<organism evidence="2 3">
    <name type="scientific">Mollisia scopiformis</name>
    <name type="common">Conifer needle endophyte fungus</name>
    <name type="synonym">Phialocephala scopiformis</name>
    <dbReference type="NCBI Taxonomy" id="149040"/>
    <lineage>
        <taxon>Eukaryota</taxon>
        <taxon>Fungi</taxon>
        <taxon>Dikarya</taxon>
        <taxon>Ascomycota</taxon>
        <taxon>Pezizomycotina</taxon>
        <taxon>Leotiomycetes</taxon>
        <taxon>Helotiales</taxon>
        <taxon>Mollisiaceae</taxon>
        <taxon>Mollisia</taxon>
    </lineage>
</organism>
<dbReference type="EMBL" id="KQ947418">
    <property type="protein sequence ID" value="KUJ15497.1"/>
    <property type="molecule type" value="Genomic_DNA"/>
</dbReference>
<dbReference type="AlphaFoldDB" id="A0A194X6R5"/>
<sequence length="328" mass="35614">MGSTRPTFTSPFSNGAQQSPLNSSWSHLTPTQATPSSAAGRKRSRDEAASNLEEDYFPVQPPAAKPEPENEEEWEYGEGMTLIRKGGYIIEASSQTGTWAEEKAEQEKAKAAAIHALSNAGPERPVLRAAKSQRLDLSATPAIIEEVSQNGTLVSPGSPERHIEPTVDDFTRHLGIGWSSINQADLDIQAAARGWAKFIENHFPVTDAKIRLQSKGLASYLVEANEGYFLFGEDLKQGRLVSTSLDRTWVNLQGPVPAFEGDLVMEAGQTPKVDVDVQSSVNEAHVMNGFASGNGHLMNNGHGMMDMQHINDGQDTTGTTMEMDMDMS</sequence>
<dbReference type="GeneID" id="28824964"/>
<evidence type="ECO:0000313" key="2">
    <source>
        <dbReference type="EMBL" id="KUJ15497.1"/>
    </source>
</evidence>
<dbReference type="RefSeq" id="XP_018069852.1">
    <property type="nucleotide sequence ID" value="XM_018215238.1"/>
</dbReference>
<feature type="region of interest" description="Disordered" evidence="1">
    <location>
        <begin position="1"/>
        <end position="72"/>
    </location>
</feature>
<reference evidence="2 3" key="1">
    <citation type="submission" date="2015-10" db="EMBL/GenBank/DDBJ databases">
        <title>Full genome of DAOMC 229536 Phialocephala scopiformis, a fungal endophyte of spruce producing the potent anti-insectan compound rugulosin.</title>
        <authorList>
            <consortium name="DOE Joint Genome Institute"/>
            <person name="Walker A.K."/>
            <person name="Frasz S.L."/>
            <person name="Seifert K.A."/>
            <person name="Miller J.D."/>
            <person name="Mondo S.J."/>
            <person name="Labutti K."/>
            <person name="Lipzen A."/>
            <person name="Dockter R."/>
            <person name="Kennedy M."/>
            <person name="Grigoriev I.V."/>
            <person name="Spatafora J.W."/>
        </authorList>
    </citation>
    <scope>NUCLEOTIDE SEQUENCE [LARGE SCALE GENOMIC DNA]</scope>
    <source>
        <strain evidence="2 3">CBS 120377</strain>
    </source>
</reference>
<dbReference type="KEGG" id="psco:LY89DRAFT_686232"/>
<protein>
    <submittedName>
        <fullName evidence="2">Uncharacterized protein</fullName>
    </submittedName>
</protein>